<dbReference type="KEGG" id="dpp:DICPUDRAFT_21199"/>
<dbReference type="EMBL" id="GL871173">
    <property type="protein sequence ID" value="EGC32802.1"/>
    <property type="molecule type" value="Genomic_DNA"/>
</dbReference>
<proteinExistence type="predicted"/>
<keyword evidence="2" id="KW-1185">Reference proteome</keyword>
<name>F0ZTB7_DICPU</name>
<evidence type="ECO:0000313" key="2">
    <source>
        <dbReference type="Proteomes" id="UP000001064"/>
    </source>
</evidence>
<feature type="non-terminal residue" evidence="1">
    <location>
        <position position="1"/>
    </location>
</feature>
<evidence type="ECO:0000313" key="1">
    <source>
        <dbReference type="EMBL" id="EGC32802.1"/>
    </source>
</evidence>
<reference evidence="2" key="1">
    <citation type="journal article" date="2011" name="Genome Biol.">
        <title>Comparative genomics of the social amoebae Dictyostelium discoideum and Dictyostelium purpureum.</title>
        <authorList>
            <consortium name="US DOE Joint Genome Institute (JGI-PGF)"/>
            <person name="Sucgang R."/>
            <person name="Kuo A."/>
            <person name="Tian X."/>
            <person name="Salerno W."/>
            <person name="Parikh A."/>
            <person name="Feasley C.L."/>
            <person name="Dalin E."/>
            <person name="Tu H."/>
            <person name="Huang E."/>
            <person name="Barry K."/>
            <person name="Lindquist E."/>
            <person name="Shapiro H."/>
            <person name="Bruce D."/>
            <person name="Schmutz J."/>
            <person name="Salamov A."/>
            <person name="Fey P."/>
            <person name="Gaudet P."/>
            <person name="Anjard C."/>
            <person name="Babu M.M."/>
            <person name="Basu S."/>
            <person name="Bushmanova Y."/>
            <person name="van der Wel H."/>
            <person name="Katoh-Kurasawa M."/>
            <person name="Dinh C."/>
            <person name="Coutinho P.M."/>
            <person name="Saito T."/>
            <person name="Elias M."/>
            <person name="Schaap P."/>
            <person name="Kay R.R."/>
            <person name="Henrissat B."/>
            <person name="Eichinger L."/>
            <person name="Rivero F."/>
            <person name="Putnam N.H."/>
            <person name="West C.M."/>
            <person name="Loomis W.F."/>
            <person name="Chisholm R.L."/>
            <person name="Shaulsky G."/>
            <person name="Strassmann J.E."/>
            <person name="Queller D.C."/>
            <person name="Kuspa A."/>
            <person name="Grigoriev I.V."/>
        </authorList>
    </citation>
    <scope>NUCLEOTIDE SEQUENCE [LARGE SCALE GENOMIC DNA]</scope>
    <source>
        <strain evidence="2">QSDP1</strain>
    </source>
</reference>
<dbReference type="InParanoid" id="F0ZTB7"/>
<dbReference type="VEuPathDB" id="AmoebaDB:DICPUDRAFT_21199"/>
<dbReference type="GeneID" id="10508215"/>
<gene>
    <name evidence="1" type="ORF">DICPUDRAFT_21199</name>
</gene>
<dbReference type="RefSeq" id="XP_003290660.1">
    <property type="nucleotide sequence ID" value="XM_003290612.1"/>
</dbReference>
<sequence>EHLFTKLDKPFLANLIAKIFEQIWYRSNKKNHEYFTYEITYERVLKRLKLICAAAWEREVKNI</sequence>
<dbReference type="AlphaFoldDB" id="F0ZTB7"/>
<dbReference type="Proteomes" id="UP000001064">
    <property type="component" value="Unassembled WGS sequence"/>
</dbReference>
<accession>F0ZTB7</accession>
<protein>
    <submittedName>
        <fullName evidence="1">Uncharacterized protein</fullName>
    </submittedName>
</protein>
<organism evidence="1 2">
    <name type="scientific">Dictyostelium purpureum</name>
    <name type="common">Slime mold</name>
    <dbReference type="NCBI Taxonomy" id="5786"/>
    <lineage>
        <taxon>Eukaryota</taxon>
        <taxon>Amoebozoa</taxon>
        <taxon>Evosea</taxon>
        <taxon>Eumycetozoa</taxon>
        <taxon>Dictyostelia</taxon>
        <taxon>Dictyosteliales</taxon>
        <taxon>Dictyosteliaceae</taxon>
        <taxon>Dictyostelium</taxon>
    </lineage>
</organism>
<feature type="non-terminal residue" evidence="1">
    <location>
        <position position="63"/>
    </location>
</feature>